<feature type="domain" description="Phospholipid/glycerol acyltransferase" evidence="1">
    <location>
        <begin position="109"/>
        <end position="246"/>
    </location>
</feature>
<dbReference type="GO" id="GO:0008654">
    <property type="term" value="P:phospholipid biosynthetic process"/>
    <property type="evidence" value="ECO:0007669"/>
    <property type="project" value="TreeGrafter"/>
</dbReference>
<accession>A0A7S0LUP4</accession>
<evidence type="ECO:0000313" key="2">
    <source>
        <dbReference type="EMBL" id="CAD8620581.1"/>
    </source>
</evidence>
<dbReference type="GO" id="GO:0016287">
    <property type="term" value="F:glycerone-phosphate O-acyltransferase activity"/>
    <property type="evidence" value="ECO:0007669"/>
    <property type="project" value="TreeGrafter"/>
</dbReference>
<dbReference type="InterPro" id="IPR002123">
    <property type="entry name" value="Plipid/glycerol_acylTrfase"/>
</dbReference>
<dbReference type="PANTHER" id="PTHR31605">
    <property type="entry name" value="GLYCEROL-3-PHOSPHATE O-ACYLTRANSFERASE 1"/>
    <property type="match status" value="1"/>
</dbReference>
<reference evidence="2" key="1">
    <citation type="submission" date="2021-01" db="EMBL/GenBank/DDBJ databases">
        <authorList>
            <person name="Corre E."/>
            <person name="Pelletier E."/>
            <person name="Niang G."/>
            <person name="Scheremetjew M."/>
            <person name="Finn R."/>
            <person name="Kale V."/>
            <person name="Holt S."/>
            <person name="Cochrane G."/>
            <person name="Meng A."/>
            <person name="Brown T."/>
            <person name="Cohen L."/>
        </authorList>
    </citation>
    <scope>NUCLEOTIDE SEQUENCE</scope>
    <source>
        <strain evidence="2">PLY182g</strain>
    </source>
</reference>
<dbReference type="SUPFAM" id="SSF69593">
    <property type="entry name" value="Glycerol-3-phosphate (1)-acyltransferase"/>
    <property type="match status" value="1"/>
</dbReference>
<dbReference type="SMART" id="SM00563">
    <property type="entry name" value="PlsC"/>
    <property type="match status" value="1"/>
</dbReference>
<dbReference type="AlphaFoldDB" id="A0A7S0LUP4"/>
<proteinExistence type="predicted"/>
<dbReference type="PANTHER" id="PTHR31605:SF0">
    <property type="entry name" value="GLYCEROL-3-PHOSPHATE O-ACYLTRANSFERASE 1"/>
    <property type="match status" value="1"/>
</dbReference>
<dbReference type="GO" id="GO:0004366">
    <property type="term" value="F:glycerol-3-phosphate O-acyltransferase activity"/>
    <property type="evidence" value="ECO:0007669"/>
    <property type="project" value="TreeGrafter"/>
</dbReference>
<evidence type="ECO:0000259" key="1">
    <source>
        <dbReference type="SMART" id="SM00563"/>
    </source>
</evidence>
<dbReference type="Pfam" id="PF01553">
    <property type="entry name" value="Acyltransferase"/>
    <property type="match status" value="1"/>
</dbReference>
<gene>
    <name evidence="2" type="ORF">CPEL01642_LOCUS23964</name>
</gene>
<organism evidence="2">
    <name type="scientific">Coccolithus braarudii</name>
    <dbReference type="NCBI Taxonomy" id="221442"/>
    <lineage>
        <taxon>Eukaryota</taxon>
        <taxon>Haptista</taxon>
        <taxon>Haptophyta</taxon>
        <taxon>Prymnesiophyceae</taxon>
        <taxon>Coccolithales</taxon>
        <taxon>Coccolithaceae</taxon>
        <taxon>Coccolithus</taxon>
    </lineage>
</organism>
<sequence>MTRHETRLLGRFHPLVKLRIARTWCCACLDSKWLCDDALYLPLFISVIVLSFVVECACEAFTRLASALGRPTLAAWRMHRALLIRILFDHYYRTTVVDPHRVLQRGIPLVFASSHAGGCLDRAAIQYANGRHPCRTISVESGAYCREVELNASIHIPTSRQRRGQMAADAGERGVWDSTALLQRQLAEAANSVAQGGRLWIAPEGGISESPWMGKLHSGVARIAQLAAERGADGGVLVVPTCIMYESRHSVRSAVLIEFGSPLLVERADDAKGVEAMARRRATELVVTLTARLMPMLDIGVPPAASPGLDRHLPESIDAAWLETRAVDVCCQLVGASTSSWLSRVRAIREVVGALRRDVEHAWRRGFDRICLAFTRFRFAFESATGEAALRDTVSTAFGCGQHIKLHAHLHRSRRLIDALRNFRTSVAGWRYQLASRRYSQLVATASQALDELGCLASAWLASLIP</sequence>
<protein>
    <recommendedName>
        <fullName evidence="1">Phospholipid/glycerol acyltransferase domain-containing protein</fullName>
    </recommendedName>
</protein>
<dbReference type="EMBL" id="HBEY01049880">
    <property type="protein sequence ID" value="CAD8620581.1"/>
    <property type="molecule type" value="Transcribed_RNA"/>
</dbReference>
<name>A0A7S0LUP4_9EUKA</name>
<dbReference type="InterPro" id="IPR052744">
    <property type="entry name" value="GPAT/DAPAT"/>
</dbReference>